<proteinExistence type="inferred from homology"/>
<evidence type="ECO:0000256" key="9">
    <source>
        <dbReference type="ARBA" id="ARBA00022728"/>
    </source>
</evidence>
<evidence type="ECO:0000256" key="6">
    <source>
        <dbReference type="ARBA" id="ARBA00022552"/>
    </source>
</evidence>
<evidence type="ECO:0000256" key="12">
    <source>
        <dbReference type="ARBA" id="ARBA00023242"/>
    </source>
</evidence>
<dbReference type="GO" id="GO:0005681">
    <property type="term" value="C:spliceosomal complex"/>
    <property type="evidence" value="ECO:0007669"/>
    <property type="project" value="UniProtKB-KW"/>
</dbReference>
<dbReference type="PANTHER" id="PTHR11021">
    <property type="entry name" value="SMALL NUCLEAR RIBONUCLEOPROTEIN F SNRNP-F"/>
    <property type="match status" value="1"/>
</dbReference>
<dbReference type="Proteomes" id="UP000694556">
    <property type="component" value="Chromosome 4"/>
</dbReference>
<dbReference type="CDD" id="cd01726">
    <property type="entry name" value="LSm6"/>
    <property type="match status" value="1"/>
</dbReference>
<feature type="compositionally biased region" description="Basic and acidic residues" evidence="16">
    <location>
        <begin position="125"/>
        <end position="137"/>
    </location>
</feature>
<dbReference type="GO" id="GO:0005730">
    <property type="term" value="C:nucleolus"/>
    <property type="evidence" value="ECO:0007669"/>
    <property type="project" value="TreeGrafter"/>
</dbReference>
<evidence type="ECO:0000256" key="14">
    <source>
        <dbReference type="ARBA" id="ARBA00054795"/>
    </source>
</evidence>
<keyword evidence="20" id="KW-1185">Reference proteome</keyword>
<reference evidence="19" key="2">
    <citation type="submission" date="2025-08" db="UniProtKB">
        <authorList>
            <consortium name="Ensembl"/>
        </authorList>
    </citation>
    <scope>IDENTIFICATION</scope>
</reference>
<dbReference type="GO" id="GO:0000398">
    <property type="term" value="P:mRNA splicing, via spliceosome"/>
    <property type="evidence" value="ECO:0007669"/>
    <property type="project" value="InterPro"/>
</dbReference>
<keyword evidence="17" id="KW-1133">Transmembrane helix</keyword>
<dbReference type="GO" id="GO:0000932">
    <property type="term" value="C:P-body"/>
    <property type="evidence" value="ECO:0007669"/>
    <property type="project" value="TreeGrafter"/>
</dbReference>
<evidence type="ECO:0000256" key="15">
    <source>
        <dbReference type="ARBA" id="ARBA00065816"/>
    </source>
</evidence>
<organism evidence="19 20">
    <name type="scientific">Cairina moschata</name>
    <name type="common">Muscovy duck</name>
    <dbReference type="NCBI Taxonomy" id="8855"/>
    <lineage>
        <taxon>Eukaryota</taxon>
        <taxon>Metazoa</taxon>
        <taxon>Chordata</taxon>
        <taxon>Craniata</taxon>
        <taxon>Vertebrata</taxon>
        <taxon>Euteleostomi</taxon>
        <taxon>Archelosauria</taxon>
        <taxon>Archosauria</taxon>
        <taxon>Dinosauria</taxon>
        <taxon>Saurischia</taxon>
        <taxon>Theropoda</taxon>
        <taxon>Coelurosauria</taxon>
        <taxon>Aves</taxon>
        <taxon>Neognathae</taxon>
        <taxon>Galloanserae</taxon>
        <taxon>Anseriformes</taxon>
        <taxon>Anatidae</taxon>
        <taxon>Anatinae</taxon>
        <taxon>Cairina</taxon>
    </lineage>
</organism>
<dbReference type="GO" id="GO:0008033">
    <property type="term" value="P:tRNA processing"/>
    <property type="evidence" value="ECO:0007669"/>
    <property type="project" value="UniProtKB-KW"/>
</dbReference>
<dbReference type="FunFam" id="2.30.30.100:FF:000010">
    <property type="entry name" value="U6 snRNA-associated Sm-like protein LSm6"/>
    <property type="match status" value="1"/>
</dbReference>
<keyword evidence="9" id="KW-0747">Spliceosome</keyword>
<dbReference type="SUPFAM" id="SSF50182">
    <property type="entry name" value="Sm-like ribonucleoproteins"/>
    <property type="match status" value="1"/>
</dbReference>
<evidence type="ECO:0000259" key="18">
    <source>
        <dbReference type="PROSITE" id="PS52002"/>
    </source>
</evidence>
<keyword evidence="17" id="KW-0812">Transmembrane</keyword>
<keyword evidence="11" id="KW-0508">mRNA splicing</keyword>
<name>A0A8C3GE67_CAIMO</name>
<evidence type="ECO:0000256" key="17">
    <source>
        <dbReference type="SAM" id="Phobius"/>
    </source>
</evidence>
<comment type="similarity">
    <text evidence="3">Belongs to the snRNP Sm proteins family. SmF/LSm6 subfamily.</text>
</comment>
<dbReference type="GO" id="GO:0030490">
    <property type="term" value="P:maturation of SSU-rRNA"/>
    <property type="evidence" value="ECO:0007669"/>
    <property type="project" value="TreeGrafter"/>
</dbReference>
<evidence type="ECO:0000256" key="4">
    <source>
        <dbReference type="ARBA" id="ARBA00014768"/>
    </source>
</evidence>
<dbReference type="GO" id="GO:0005688">
    <property type="term" value="C:U6 snRNP"/>
    <property type="evidence" value="ECO:0007669"/>
    <property type="project" value="TreeGrafter"/>
</dbReference>
<dbReference type="InterPro" id="IPR001163">
    <property type="entry name" value="Sm_dom_euk/arc"/>
</dbReference>
<keyword evidence="13" id="KW-0687">Ribonucleoprotein</keyword>
<keyword evidence="17" id="KW-0472">Membrane</keyword>
<dbReference type="PANTHER" id="PTHR11021:SF1">
    <property type="entry name" value="U6 SNRNA-ASSOCIATED SM-LIKE PROTEIN LSM6"/>
    <property type="match status" value="1"/>
</dbReference>
<evidence type="ECO:0000256" key="8">
    <source>
        <dbReference type="ARBA" id="ARBA00022694"/>
    </source>
</evidence>
<dbReference type="Ensembl" id="ENSCMMT00000003645.1">
    <property type="protein sequence ID" value="ENSCMMP00000003252.1"/>
    <property type="gene ID" value="ENSCMMG00000002123.1"/>
</dbReference>
<dbReference type="InterPro" id="IPR016487">
    <property type="entry name" value="Lsm6/sSmF"/>
</dbReference>
<feature type="region of interest" description="Disordered" evidence="16">
    <location>
        <begin position="92"/>
        <end position="171"/>
    </location>
</feature>
<evidence type="ECO:0000256" key="16">
    <source>
        <dbReference type="SAM" id="MobiDB-lite"/>
    </source>
</evidence>
<evidence type="ECO:0000313" key="19">
    <source>
        <dbReference type="Ensembl" id="ENSCMMP00000003252.1"/>
    </source>
</evidence>
<evidence type="ECO:0000256" key="10">
    <source>
        <dbReference type="ARBA" id="ARBA00022884"/>
    </source>
</evidence>
<dbReference type="AlphaFoldDB" id="A0A8C3GE67"/>
<reference evidence="19" key="3">
    <citation type="submission" date="2025-09" db="UniProtKB">
        <authorList>
            <consortium name="Ensembl"/>
        </authorList>
    </citation>
    <scope>IDENTIFICATION</scope>
</reference>
<evidence type="ECO:0000256" key="2">
    <source>
        <dbReference type="ARBA" id="ARBA00004496"/>
    </source>
</evidence>
<evidence type="ECO:0000256" key="7">
    <source>
        <dbReference type="ARBA" id="ARBA00022664"/>
    </source>
</evidence>
<accession>A0A8C3GE67</accession>
<dbReference type="GO" id="GO:0120115">
    <property type="term" value="C:Lsm2-8 complex"/>
    <property type="evidence" value="ECO:0007669"/>
    <property type="project" value="UniProtKB-ARBA"/>
</dbReference>
<dbReference type="GO" id="GO:0003723">
    <property type="term" value="F:RNA binding"/>
    <property type="evidence" value="ECO:0007669"/>
    <property type="project" value="UniProtKB-KW"/>
</dbReference>
<keyword evidence="8" id="KW-0819">tRNA processing</keyword>
<dbReference type="Gene3D" id="2.30.30.100">
    <property type="match status" value="1"/>
</dbReference>
<dbReference type="InterPro" id="IPR047575">
    <property type="entry name" value="Sm"/>
</dbReference>
<feature type="transmembrane region" description="Helical" evidence="17">
    <location>
        <begin position="17"/>
        <end position="44"/>
    </location>
</feature>
<comment type="subcellular location">
    <subcellularLocation>
        <location evidence="2">Cytoplasm</location>
    </subcellularLocation>
    <subcellularLocation>
        <location evidence="1">Nucleus</location>
    </subcellularLocation>
</comment>
<evidence type="ECO:0000256" key="1">
    <source>
        <dbReference type="ARBA" id="ARBA00004123"/>
    </source>
</evidence>
<protein>
    <recommendedName>
        <fullName evidence="4">U6 snRNA-associated Sm-like protein LSm6</fullName>
    </recommendedName>
</protein>
<dbReference type="GO" id="GO:0046540">
    <property type="term" value="C:U4/U6 x U5 tri-snRNP complex"/>
    <property type="evidence" value="ECO:0007669"/>
    <property type="project" value="TreeGrafter"/>
</dbReference>
<keyword evidence="12" id="KW-0539">Nucleus</keyword>
<evidence type="ECO:0000256" key="3">
    <source>
        <dbReference type="ARBA" id="ARBA00007927"/>
    </source>
</evidence>
<dbReference type="PROSITE" id="PS52002">
    <property type="entry name" value="SM"/>
    <property type="match status" value="1"/>
</dbReference>
<dbReference type="SMART" id="SM00651">
    <property type="entry name" value="Sm"/>
    <property type="match status" value="1"/>
</dbReference>
<evidence type="ECO:0000256" key="13">
    <source>
        <dbReference type="ARBA" id="ARBA00023274"/>
    </source>
</evidence>
<keyword evidence="5" id="KW-0963">Cytoplasm</keyword>
<reference evidence="19" key="1">
    <citation type="submission" date="2018-09" db="EMBL/GenBank/DDBJ databases">
        <title>Common duck and Muscovy duck high density SNP chip.</title>
        <authorList>
            <person name="Vignal A."/>
            <person name="Thebault N."/>
            <person name="Warren W.C."/>
        </authorList>
    </citation>
    <scope>NUCLEOTIDE SEQUENCE [LARGE SCALE GENOMIC DNA]</scope>
</reference>
<feature type="domain" description="Sm" evidence="18">
    <location>
        <begin position="175"/>
        <end position="247"/>
    </location>
</feature>
<comment type="function">
    <text evidence="14">Plays a role in pre-mRNA splicing as component of the U4/U6-U5 tri-snRNP complex that is involved in spliceosome assembly, and as component of the precatalytic spliceosome (spliceosome B complex). The heptameric LSM2-8 complex binds specifically to the 3'-terminal U-tract of U6 snRNA. Component of LSm protein complexes, which are involved in RNA processing and may function in a chaperone-like manner, facilitating the efficient association of RNA processing factors with their substrates. Component of the cytoplasmic LSM1-LSM7 complex, which is thought to be involved in mRNA degradation by activating the decapping step in the 5'-to-3' mRNA decay pathway.</text>
</comment>
<comment type="subunit">
    <text evidence="15">Component of the precatalytic spliceosome (spliceosome B complex). Component of the U4/U6-U5 tri-snRNP complex, a building block of the precatalytic spliceosome (spliceosome B complex). The U4/U6-U5 tri-snRNP complex is composed of the U4, U6 and U5 snRNAs and at least PRPF3, PRPF4, PRPF6, PRPF8, PRPF31, SNRNP200, TXNL4A, SNRNP40, SNRPB, SNRPD1, SNRPD2, SNRPD3, SNRPE, SNRPF, SNRPG, DDX23, CD2BP2, PPIH, SNU13, EFTUD2, SART1 and USP39, plus LSM2, LSM3, LSM4, LSM5, LSM6, LSM7 and LSM8. LSM2, LSM3, LSM4, LSM5, LSM6, LSM7 and LSM8 form a heptameric, ring-shaped subcomplex (the LSM2-8 complex) that is part of the U4/U6-U5 tri-snRNP complex and the precatalytic spliceosome. Component of the heptameric LSM1-LSM7 complex, which consists of LSM1, LSM2, LSM3, LSM4, LSM5, LSM6 and LSM7.</text>
</comment>
<evidence type="ECO:0000256" key="11">
    <source>
        <dbReference type="ARBA" id="ARBA00023187"/>
    </source>
</evidence>
<dbReference type="InterPro" id="IPR010920">
    <property type="entry name" value="LSM_dom_sf"/>
</dbReference>
<keyword evidence="10" id="KW-0694">RNA-binding</keyword>
<keyword evidence="6" id="KW-0698">rRNA processing</keyword>
<evidence type="ECO:0000313" key="20">
    <source>
        <dbReference type="Proteomes" id="UP000694556"/>
    </source>
</evidence>
<dbReference type="Pfam" id="PF01423">
    <property type="entry name" value="LSM"/>
    <property type="match status" value="1"/>
</dbReference>
<evidence type="ECO:0000256" key="5">
    <source>
        <dbReference type="ARBA" id="ARBA00022490"/>
    </source>
</evidence>
<feature type="compositionally biased region" description="Low complexity" evidence="16">
    <location>
        <begin position="92"/>
        <end position="105"/>
    </location>
</feature>
<sequence length="267" mass="29124">LYQEFGSRYQTPKNQGVLFACVLFCLFVCLFFNYIISIIICNLVEEFGTVPKRWDQPSRLRFGAGRLPPLPVRRCARVALCPYRRAVAGPPALAASGPGRAQEAAAGERRRPTVPNGPQRPRANGRRDRAGGREGGRLRGRAAGGAGPPPQALSRCPRLSPQPPVEPRMSLRKQTPSDFLKQIIGRPVVVKLNSGVDYRGVLACLDGYMNIALEQTEEYVNGQLKNKYGDAFIRGNNDLKFLSLDGVTFAPTACQGDLSSTGSSVFC</sequence>
<dbReference type="GO" id="GO:0005732">
    <property type="term" value="C:sno(s)RNA-containing ribonucleoprotein complex"/>
    <property type="evidence" value="ECO:0007669"/>
    <property type="project" value="TreeGrafter"/>
</dbReference>
<keyword evidence="7" id="KW-0507">mRNA processing</keyword>